<evidence type="ECO:0000256" key="3">
    <source>
        <dbReference type="ARBA" id="ARBA00023163"/>
    </source>
</evidence>
<dbReference type="GO" id="GO:0003677">
    <property type="term" value="F:DNA binding"/>
    <property type="evidence" value="ECO:0007669"/>
    <property type="project" value="UniProtKB-KW"/>
</dbReference>
<evidence type="ECO:0000256" key="1">
    <source>
        <dbReference type="ARBA" id="ARBA00023015"/>
    </source>
</evidence>
<dbReference type="InterPro" id="IPR011711">
    <property type="entry name" value="GntR_C"/>
</dbReference>
<evidence type="ECO:0000256" key="2">
    <source>
        <dbReference type="ARBA" id="ARBA00023125"/>
    </source>
</evidence>
<feature type="domain" description="GntR C-terminal" evidence="4">
    <location>
        <begin position="15"/>
        <end position="115"/>
    </location>
</feature>
<sequence>MAIGEKLAVMSACDKELAQVRNDPELFAQKALAMNTADMNFHLAIFDAADNIALTRFARQLTDCFYLFSVSEMWGSTDPELFLERSPDTLETHTRIYHALRMRDAQQAHDAVRQSLLSSGIFTA</sequence>
<dbReference type="Gene3D" id="1.20.120.530">
    <property type="entry name" value="GntR ligand-binding domain-like"/>
    <property type="match status" value="1"/>
</dbReference>
<dbReference type="EMBL" id="VSSQ01017982">
    <property type="protein sequence ID" value="MPM60782.1"/>
    <property type="molecule type" value="Genomic_DNA"/>
</dbReference>
<keyword evidence="3" id="KW-0804">Transcription</keyword>
<keyword evidence="1" id="KW-0805">Transcription regulation</keyword>
<gene>
    <name evidence="5" type="ORF">SDC9_107636</name>
</gene>
<dbReference type="AlphaFoldDB" id="A0A645B5U0"/>
<dbReference type="SUPFAM" id="SSF48008">
    <property type="entry name" value="GntR ligand-binding domain-like"/>
    <property type="match status" value="1"/>
</dbReference>
<evidence type="ECO:0000313" key="5">
    <source>
        <dbReference type="EMBL" id="MPM60782.1"/>
    </source>
</evidence>
<dbReference type="Pfam" id="PF07729">
    <property type="entry name" value="FCD"/>
    <property type="match status" value="1"/>
</dbReference>
<comment type="caution">
    <text evidence="5">The sequence shown here is derived from an EMBL/GenBank/DDBJ whole genome shotgun (WGS) entry which is preliminary data.</text>
</comment>
<accession>A0A645B5U0</accession>
<protein>
    <recommendedName>
        <fullName evidence="4">GntR C-terminal domain-containing protein</fullName>
    </recommendedName>
</protein>
<organism evidence="5">
    <name type="scientific">bioreactor metagenome</name>
    <dbReference type="NCBI Taxonomy" id="1076179"/>
    <lineage>
        <taxon>unclassified sequences</taxon>
        <taxon>metagenomes</taxon>
        <taxon>ecological metagenomes</taxon>
    </lineage>
</organism>
<dbReference type="InterPro" id="IPR008920">
    <property type="entry name" value="TF_FadR/GntR_C"/>
</dbReference>
<keyword evidence="2" id="KW-0238">DNA-binding</keyword>
<name>A0A645B5U0_9ZZZZ</name>
<reference evidence="5" key="1">
    <citation type="submission" date="2019-08" db="EMBL/GenBank/DDBJ databases">
        <authorList>
            <person name="Kucharzyk K."/>
            <person name="Murdoch R.W."/>
            <person name="Higgins S."/>
            <person name="Loffler F."/>
        </authorList>
    </citation>
    <scope>NUCLEOTIDE SEQUENCE</scope>
</reference>
<evidence type="ECO:0000259" key="4">
    <source>
        <dbReference type="Pfam" id="PF07729"/>
    </source>
</evidence>
<proteinExistence type="predicted"/>